<dbReference type="EMBL" id="MU157934">
    <property type="protein sequence ID" value="KAF9522798.1"/>
    <property type="molecule type" value="Genomic_DNA"/>
</dbReference>
<evidence type="ECO:0000259" key="3">
    <source>
        <dbReference type="Pfam" id="PF13934"/>
    </source>
</evidence>
<evidence type="ECO:0000256" key="2">
    <source>
        <dbReference type="ARBA" id="ARBA00023242"/>
    </source>
</evidence>
<dbReference type="InterPro" id="IPR025151">
    <property type="entry name" value="ELYS_dom"/>
</dbReference>
<gene>
    <name evidence="4" type="ORF">CPB83DRAFT_871877</name>
</gene>
<protein>
    <submittedName>
        <fullName evidence="4">ELYS-like domain-containing protein</fullName>
    </submittedName>
</protein>
<organism evidence="4 5">
    <name type="scientific">Crepidotus variabilis</name>
    <dbReference type="NCBI Taxonomy" id="179855"/>
    <lineage>
        <taxon>Eukaryota</taxon>
        <taxon>Fungi</taxon>
        <taxon>Dikarya</taxon>
        <taxon>Basidiomycota</taxon>
        <taxon>Agaricomycotina</taxon>
        <taxon>Agaricomycetes</taxon>
        <taxon>Agaricomycetidae</taxon>
        <taxon>Agaricales</taxon>
        <taxon>Agaricineae</taxon>
        <taxon>Crepidotaceae</taxon>
        <taxon>Crepidotus</taxon>
    </lineage>
</organism>
<accession>A0A9P6JJ74</accession>
<keyword evidence="5" id="KW-1185">Reference proteome</keyword>
<feature type="domain" description="ELYS-like" evidence="3">
    <location>
        <begin position="4"/>
        <end position="183"/>
    </location>
</feature>
<name>A0A9P6JJ74_9AGAR</name>
<evidence type="ECO:0000313" key="5">
    <source>
        <dbReference type="Proteomes" id="UP000807306"/>
    </source>
</evidence>
<comment type="caution">
    <text evidence="4">The sequence shown here is derived from an EMBL/GenBank/DDBJ whole genome shotgun (WGS) entry which is preliminary data.</text>
</comment>
<keyword evidence="2" id="KW-0539">Nucleus</keyword>
<evidence type="ECO:0000313" key="4">
    <source>
        <dbReference type="EMBL" id="KAF9522798.1"/>
    </source>
</evidence>
<dbReference type="AlphaFoldDB" id="A0A9P6JJ74"/>
<dbReference type="Pfam" id="PF13934">
    <property type="entry name" value="ELYS"/>
    <property type="match status" value="1"/>
</dbReference>
<dbReference type="Proteomes" id="UP000807306">
    <property type="component" value="Unassembled WGS sequence"/>
</dbReference>
<proteinExistence type="predicted"/>
<evidence type="ECO:0000256" key="1">
    <source>
        <dbReference type="ARBA" id="ARBA00004123"/>
    </source>
</evidence>
<dbReference type="OrthoDB" id="20729at2759"/>
<sequence>MDDTLIFDILLTSGGVGDPYVLYPPESPEGLQRLLDKIESSNYDALKKDCLVYFLLKWHQDGRERHFMDQRCIPPQFVALADAYWHLDTGVNLPRAVALLSDPRLNRDYSSKIIRTISLLPDSAPLIRRYIQTAKPLLVEPPDIDTYALALADFSILEAWQFSRTFNEVDPTRERLLRKILECFPLPVSGDTADFNDYAITPLRSLH</sequence>
<dbReference type="GO" id="GO:0005634">
    <property type="term" value="C:nucleus"/>
    <property type="evidence" value="ECO:0007669"/>
    <property type="project" value="UniProtKB-SubCell"/>
</dbReference>
<comment type="subcellular location">
    <subcellularLocation>
        <location evidence="1">Nucleus</location>
    </subcellularLocation>
</comment>
<reference evidence="4" key="1">
    <citation type="submission" date="2020-11" db="EMBL/GenBank/DDBJ databases">
        <authorList>
            <consortium name="DOE Joint Genome Institute"/>
            <person name="Ahrendt S."/>
            <person name="Riley R."/>
            <person name="Andreopoulos W."/>
            <person name="Labutti K."/>
            <person name="Pangilinan J."/>
            <person name="Ruiz-Duenas F.J."/>
            <person name="Barrasa J.M."/>
            <person name="Sanchez-Garcia M."/>
            <person name="Camarero S."/>
            <person name="Miyauchi S."/>
            <person name="Serrano A."/>
            <person name="Linde D."/>
            <person name="Babiker R."/>
            <person name="Drula E."/>
            <person name="Ayuso-Fernandez I."/>
            <person name="Pacheco R."/>
            <person name="Padilla G."/>
            <person name="Ferreira P."/>
            <person name="Barriuso J."/>
            <person name="Kellner H."/>
            <person name="Castanera R."/>
            <person name="Alfaro M."/>
            <person name="Ramirez L."/>
            <person name="Pisabarro A.G."/>
            <person name="Kuo A."/>
            <person name="Tritt A."/>
            <person name="Lipzen A."/>
            <person name="He G."/>
            <person name="Yan M."/>
            <person name="Ng V."/>
            <person name="Cullen D."/>
            <person name="Martin F."/>
            <person name="Rosso M.-N."/>
            <person name="Henrissat B."/>
            <person name="Hibbett D."/>
            <person name="Martinez A.T."/>
            <person name="Grigoriev I.V."/>
        </authorList>
    </citation>
    <scope>NUCLEOTIDE SEQUENCE</scope>
    <source>
        <strain evidence="4">CBS 506.95</strain>
    </source>
</reference>